<keyword evidence="1" id="KW-0472">Membrane</keyword>
<keyword evidence="3" id="KW-1185">Reference proteome</keyword>
<dbReference type="RefSeq" id="WP_345314148.1">
    <property type="nucleotide sequence ID" value="NZ_BAABIE010000016.1"/>
</dbReference>
<evidence type="ECO:0000256" key="1">
    <source>
        <dbReference type="SAM" id="Phobius"/>
    </source>
</evidence>
<protein>
    <submittedName>
        <fullName evidence="2">ABC transporter permease subunit</fullName>
    </submittedName>
</protein>
<dbReference type="EMBL" id="BAABIE010000016">
    <property type="protein sequence ID" value="GAA4756404.1"/>
    <property type="molecule type" value="Genomic_DNA"/>
</dbReference>
<sequence length="352" mass="37652">MNLSTVAVITKLEVRQRIRSTRWKWTALALFGLLSAIVFGSLYVTTLGSDDYHDWARELLTIALGTVLFVGMVGAPAISAAAINGDRRDGTLALVQVTPISAAELALGKWLGAWLASLTFLAIASPYLIWGIAEAASSVLFSVIAVVVVAVLLGCYCAIGLGFSALSNRPTASTMLTLSTVLFLLLGLPAIYGLALPSVERTHTVLRPQHGWDPARAAADPEYAGEPCVAQPKKVTFHHTEDVWWLLAPNPVLIVADTLAAGTARTNDWAISVPRSTANTLASARSGPYITDLSCDSERWWEDENRYAESDLGRSWYLGVAVTVVLGLVGFAVAVRRLRVPAGKLAKGVRVA</sequence>
<feature type="transmembrane region" description="Helical" evidence="1">
    <location>
        <begin position="59"/>
        <end position="83"/>
    </location>
</feature>
<feature type="transmembrane region" description="Helical" evidence="1">
    <location>
        <begin position="316"/>
        <end position="335"/>
    </location>
</feature>
<comment type="caution">
    <text evidence="2">The sequence shown here is derived from an EMBL/GenBank/DDBJ whole genome shotgun (WGS) entry which is preliminary data.</text>
</comment>
<proteinExistence type="predicted"/>
<dbReference type="Proteomes" id="UP001500822">
    <property type="component" value="Unassembled WGS sequence"/>
</dbReference>
<dbReference type="PANTHER" id="PTHR43471">
    <property type="entry name" value="ABC TRANSPORTER PERMEASE"/>
    <property type="match status" value="1"/>
</dbReference>
<gene>
    <name evidence="2" type="ORF">GCM10023217_30410</name>
</gene>
<feature type="transmembrane region" description="Helical" evidence="1">
    <location>
        <begin position="111"/>
        <end position="133"/>
    </location>
</feature>
<feature type="transmembrane region" description="Helical" evidence="1">
    <location>
        <begin position="175"/>
        <end position="195"/>
    </location>
</feature>
<evidence type="ECO:0000313" key="2">
    <source>
        <dbReference type="EMBL" id="GAA4756404.1"/>
    </source>
</evidence>
<name>A0ABP8ZGL3_9ACTN</name>
<keyword evidence="1" id="KW-0812">Transmembrane</keyword>
<feature type="transmembrane region" description="Helical" evidence="1">
    <location>
        <begin position="139"/>
        <end position="163"/>
    </location>
</feature>
<keyword evidence="1" id="KW-1133">Transmembrane helix</keyword>
<evidence type="ECO:0000313" key="3">
    <source>
        <dbReference type="Proteomes" id="UP001500822"/>
    </source>
</evidence>
<feature type="transmembrane region" description="Helical" evidence="1">
    <location>
        <begin position="25"/>
        <end position="47"/>
    </location>
</feature>
<dbReference type="Pfam" id="PF12679">
    <property type="entry name" value="ABC2_membrane_2"/>
    <property type="match status" value="1"/>
</dbReference>
<reference evidence="3" key="1">
    <citation type="journal article" date="2019" name="Int. J. Syst. Evol. Microbiol.">
        <title>The Global Catalogue of Microorganisms (GCM) 10K type strain sequencing project: providing services to taxonomists for standard genome sequencing and annotation.</title>
        <authorList>
            <consortium name="The Broad Institute Genomics Platform"/>
            <consortium name="The Broad Institute Genome Sequencing Center for Infectious Disease"/>
            <person name="Wu L."/>
            <person name="Ma J."/>
        </authorList>
    </citation>
    <scope>NUCLEOTIDE SEQUENCE [LARGE SCALE GENOMIC DNA]</scope>
    <source>
        <strain evidence="3">JCM 18077</strain>
    </source>
</reference>
<accession>A0ABP8ZGL3</accession>
<organism evidence="2 3">
    <name type="scientific">Gordonia alkaliphila</name>
    <dbReference type="NCBI Taxonomy" id="1053547"/>
    <lineage>
        <taxon>Bacteria</taxon>
        <taxon>Bacillati</taxon>
        <taxon>Actinomycetota</taxon>
        <taxon>Actinomycetes</taxon>
        <taxon>Mycobacteriales</taxon>
        <taxon>Gordoniaceae</taxon>
        <taxon>Gordonia</taxon>
    </lineage>
</organism>